<evidence type="ECO:0000256" key="5">
    <source>
        <dbReference type="ARBA" id="ARBA00022692"/>
    </source>
</evidence>
<keyword evidence="10" id="KW-1185">Reference proteome</keyword>
<dbReference type="GO" id="GO:0042910">
    <property type="term" value="F:xenobiotic transmembrane transporter activity"/>
    <property type="evidence" value="ECO:0007669"/>
    <property type="project" value="TreeGrafter"/>
</dbReference>
<feature type="transmembrane region" description="Helical" evidence="8">
    <location>
        <begin position="338"/>
        <end position="357"/>
    </location>
</feature>
<feature type="transmembrane region" description="Helical" evidence="8">
    <location>
        <begin position="483"/>
        <end position="504"/>
    </location>
</feature>
<feature type="transmembrane region" description="Helical" evidence="8">
    <location>
        <begin position="390"/>
        <end position="411"/>
    </location>
</feature>
<keyword evidence="4" id="KW-1003">Cell membrane</keyword>
<accession>A0A7W8DF06</accession>
<dbReference type="SUPFAM" id="SSF82714">
    <property type="entry name" value="Multidrug efflux transporter AcrB TolC docking domain, DN and DC subdomains"/>
    <property type="match status" value="2"/>
</dbReference>
<dbReference type="Gene3D" id="3.30.70.1320">
    <property type="entry name" value="Multidrug efflux transporter AcrB pore domain like"/>
    <property type="match status" value="1"/>
</dbReference>
<organism evidence="9 10">
    <name type="scientific">Rehaibacterium terrae</name>
    <dbReference type="NCBI Taxonomy" id="1341696"/>
    <lineage>
        <taxon>Bacteria</taxon>
        <taxon>Pseudomonadati</taxon>
        <taxon>Pseudomonadota</taxon>
        <taxon>Gammaproteobacteria</taxon>
        <taxon>Lysobacterales</taxon>
        <taxon>Lysobacteraceae</taxon>
        <taxon>Rehaibacterium</taxon>
    </lineage>
</organism>
<dbReference type="GO" id="GO:0008324">
    <property type="term" value="F:monoatomic cation transmembrane transporter activity"/>
    <property type="evidence" value="ECO:0007669"/>
    <property type="project" value="InterPro"/>
</dbReference>
<reference evidence="9 10" key="1">
    <citation type="submission" date="2020-08" db="EMBL/GenBank/DDBJ databases">
        <title>Genomic Encyclopedia of Type Strains, Phase IV (KMG-IV): sequencing the most valuable type-strain genomes for metagenomic binning, comparative biology and taxonomic classification.</title>
        <authorList>
            <person name="Goeker M."/>
        </authorList>
    </citation>
    <scope>NUCLEOTIDE SEQUENCE [LARGE SCALE GENOMIC DNA]</scope>
    <source>
        <strain evidence="9 10">DSM 25897</strain>
    </source>
</reference>
<feature type="transmembrane region" description="Helical" evidence="8">
    <location>
        <begin position="896"/>
        <end position="916"/>
    </location>
</feature>
<dbReference type="Proteomes" id="UP000519004">
    <property type="component" value="Unassembled WGS sequence"/>
</dbReference>
<dbReference type="Pfam" id="PF00873">
    <property type="entry name" value="ACR_tran"/>
    <property type="match status" value="1"/>
</dbReference>
<dbReference type="AlphaFoldDB" id="A0A7W8DF06"/>
<evidence type="ECO:0000256" key="4">
    <source>
        <dbReference type="ARBA" id="ARBA00022475"/>
    </source>
</evidence>
<feature type="transmembrane region" description="Helical" evidence="8">
    <location>
        <begin position="445"/>
        <end position="463"/>
    </location>
</feature>
<dbReference type="Gene3D" id="3.30.70.1440">
    <property type="entry name" value="Multidrug efflux transporter AcrB pore domain"/>
    <property type="match status" value="1"/>
</dbReference>
<name>A0A7W8DF06_9GAMM</name>
<comment type="caution">
    <text evidence="9">The sequence shown here is derived from an EMBL/GenBank/DDBJ whole genome shotgun (WGS) entry which is preliminary data.</text>
</comment>
<dbReference type="SUPFAM" id="SSF82693">
    <property type="entry name" value="Multidrug efflux transporter AcrB pore domain, PN1, PN2, PC1 and PC2 subdomains"/>
    <property type="match status" value="2"/>
</dbReference>
<evidence type="ECO:0000256" key="3">
    <source>
        <dbReference type="ARBA" id="ARBA00022448"/>
    </source>
</evidence>
<sequence length="1051" mass="112672">MIARLIHWSLAHRALVLLATLLLTLFALASVRTLPLDAIPDLSDTQVIVRTSWPGQAPQIVEDQLTYPVATRMLAVPGARAVRGFSMFGDSFVYVLFEDGTDPYWARSRVLEYLSQVRGELPGGVEPQLGPDATGVGWVYQYALVDRSGRHDLADLRALQDWFLRFELQRLPGVAEVAAVGGFVRQYEARVDPRRLQAYGLGFEQVLAAVRAANAESGGSLLEMAEAEYVVRGIGYLRSLADLGAAPLGVVRDGRALLLRDVAELREGPAARRGIAELDGEGEVVGGIVVMRDGGNARAVIAAVKARLAALAPGLPEGVEIVTVYDRSALIDRAVENLSMRLVEEMLMVLAVCALFLWHLRSSLVTAIALPLGVLVALAIMRWQGITANIMSLGGIAIAIGAMVDAAVVMIENAHKRLGEWARVHGAPPRGTTHWRLIGESAAEVGPALFFSLLVMALSFLPVFMLEAQEGRMFAPLAWTKTWAMAVTAGLSVTLVPVLMGYAVRGRFVDEGEHRLSRWLMAGYRPLLALALQRPRLVLAAAAALVALTLWPAGRLGSEFMPELEEGDLLYMPTTLPGLSPAEAQALLQRTNRLIKTVPEVDTVFGKAGRADTATDPAPLTMIETVITFRPEREWRPGLTRADLLRELDARVQVPGLTNAWVPPILNRINMQVSGLRTPLGLQVNGPDVAELSRVAARLAAALQAVPGTRSAFAERVAGARYVEIVPDREALARHGLDMAAMQTLIAVAIGGEPVARLLAGRERYPVVLRLAPDWRDTPEALAALPLVTPVGSHVPLGAVAAVRIADGPPMIRSEDARPATFVFLDLDDPDMGGWIARAERALAEVPLPPGYSWSWAGTRVYMERAAARLWIAVPLTLGLVFVLLYLAFGRGAEAGIVMLTLPLSVVGGVWLLWALGYAWSVAVAVGFIALAGVAAEFGVVMLIYLDGAVRRARAAGALVSDAALVQALTEGALRRIRPKAMTVITIVAGLIPIMLAEGAGAATMQRIAAPMLGGMLSAPLLSLLVIPAVYRLWLGRELRSAAAVQDGGAR</sequence>
<feature type="transmembrane region" description="Helical" evidence="8">
    <location>
        <begin position="981"/>
        <end position="1002"/>
    </location>
</feature>
<dbReference type="Gene3D" id="3.30.70.1430">
    <property type="entry name" value="Multidrug efflux transporter AcrB pore domain"/>
    <property type="match status" value="2"/>
</dbReference>
<dbReference type="PRINTS" id="PR00702">
    <property type="entry name" value="ACRIFLAVINRP"/>
</dbReference>
<keyword evidence="7 8" id="KW-0472">Membrane</keyword>
<dbReference type="Gene3D" id="3.30.2090.10">
    <property type="entry name" value="Multidrug efflux transporter AcrB TolC docking domain, DN and DC subdomains"/>
    <property type="match status" value="2"/>
</dbReference>
<keyword evidence="5 8" id="KW-0812">Transmembrane</keyword>
<feature type="transmembrane region" description="Helical" evidence="8">
    <location>
        <begin position="922"/>
        <end position="946"/>
    </location>
</feature>
<dbReference type="InterPro" id="IPR004763">
    <property type="entry name" value="CusA-like"/>
</dbReference>
<dbReference type="GO" id="GO:0005886">
    <property type="term" value="C:plasma membrane"/>
    <property type="evidence" value="ECO:0007669"/>
    <property type="project" value="UniProtKB-SubCell"/>
</dbReference>
<evidence type="ECO:0000256" key="7">
    <source>
        <dbReference type="ARBA" id="ARBA00023136"/>
    </source>
</evidence>
<feature type="transmembrane region" description="Helical" evidence="8">
    <location>
        <begin position="1008"/>
        <end position="1031"/>
    </location>
</feature>
<comment type="similarity">
    <text evidence="2">Belongs to the resistance-nodulation-cell division (RND) (TC 2.A.6) family.</text>
</comment>
<evidence type="ECO:0000256" key="6">
    <source>
        <dbReference type="ARBA" id="ARBA00022989"/>
    </source>
</evidence>
<feature type="transmembrane region" description="Helical" evidence="8">
    <location>
        <begin position="537"/>
        <end position="554"/>
    </location>
</feature>
<keyword evidence="3" id="KW-0813">Transport</keyword>
<dbReference type="InterPro" id="IPR027463">
    <property type="entry name" value="AcrB_DN_DC_subdom"/>
</dbReference>
<protein>
    <submittedName>
        <fullName evidence="9">Cu(I)/Ag(I) efflux system membrane protein CusA/SilA</fullName>
    </submittedName>
</protein>
<evidence type="ECO:0000256" key="8">
    <source>
        <dbReference type="SAM" id="Phobius"/>
    </source>
</evidence>
<dbReference type="EMBL" id="JACHHX010000012">
    <property type="protein sequence ID" value="MBB5015975.1"/>
    <property type="molecule type" value="Genomic_DNA"/>
</dbReference>
<dbReference type="Gene3D" id="1.20.1640.10">
    <property type="entry name" value="Multidrug efflux transporter AcrB transmembrane domain"/>
    <property type="match status" value="2"/>
</dbReference>
<comment type="subcellular location">
    <subcellularLocation>
        <location evidence="1">Cell membrane</location>
        <topology evidence="1">Multi-pass membrane protein</topology>
    </subcellularLocation>
</comment>
<keyword evidence="6 8" id="KW-1133">Transmembrane helix</keyword>
<feature type="transmembrane region" description="Helical" evidence="8">
    <location>
        <begin position="870"/>
        <end position="889"/>
    </location>
</feature>
<dbReference type="InterPro" id="IPR001036">
    <property type="entry name" value="Acrflvin-R"/>
</dbReference>
<feature type="transmembrane region" description="Helical" evidence="8">
    <location>
        <begin position="364"/>
        <end position="384"/>
    </location>
</feature>
<dbReference type="SUPFAM" id="SSF82866">
    <property type="entry name" value="Multidrug efflux transporter AcrB transmembrane domain"/>
    <property type="match status" value="2"/>
</dbReference>
<evidence type="ECO:0000256" key="2">
    <source>
        <dbReference type="ARBA" id="ARBA00010942"/>
    </source>
</evidence>
<evidence type="ECO:0000313" key="10">
    <source>
        <dbReference type="Proteomes" id="UP000519004"/>
    </source>
</evidence>
<dbReference type="RefSeq" id="WP_183948641.1">
    <property type="nucleotide sequence ID" value="NZ_JACHHX010000012.1"/>
</dbReference>
<gene>
    <name evidence="9" type="ORF">HNQ58_001885</name>
</gene>
<dbReference type="PANTHER" id="PTHR32063">
    <property type="match status" value="1"/>
</dbReference>
<proteinExistence type="inferred from homology"/>
<dbReference type="PANTHER" id="PTHR32063:SF19">
    <property type="entry name" value="CATION EFFLUX SYSTEM PROTEIN CUSA"/>
    <property type="match status" value="1"/>
</dbReference>
<evidence type="ECO:0000256" key="1">
    <source>
        <dbReference type="ARBA" id="ARBA00004651"/>
    </source>
</evidence>
<dbReference type="NCBIfam" id="TIGR00914">
    <property type="entry name" value="2A0601"/>
    <property type="match status" value="1"/>
</dbReference>
<evidence type="ECO:0000313" key="9">
    <source>
        <dbReference type="EMBL" id="MBB5015975.1"/>
    </source>
</evidence>